<dbReference type="GO" id="GO:0005840">
    <property type="term" value="C:ribosome"/>
    <property type="evidence" value="ECO:0007669"/>
    <property type="project" value="UniProtKB-KW"/>
</dbReference>
<protein>
    <submittedName>
        <fullName evidence="5">30S ribosomal protein Thx</fullName>
    </submittedName>
</protein>
<keyword evidence="3" id="KW-0687">Ribonucleoprotein</keyword>
<keyword evidence="2 5" id="KW-0689">Ribosomal protein</keyword>
<reference evidence="5 6" key="1">
    <citation type="submission" date="2018-06" db="EMBL/GenBank/DDBJ databases">
        <authorList>
            <consortium name="Pathogen Informatics"/>
            <person name="Doyle S."/>
        </authorList>
    </citation>
    <scope>NUCLEOTIDE SEQUENCE [LARGE SCALE GENOMIC DNA]</scope>
    <source>
        <strain evidence="5 6">NCTC11388</strain>
    </source>
</reference>
<evidence type="ECO:0000313" key="5">
    <source>
        <dbReference type="EMBL" id="SUJ22914.1"/>
    </source>
</evidence>
<dbReference type="Pfam" id="PF17070">
    <property type="entry name" value="Thx"/>
    <property type="match status" value="1"/>
</dbReference>
<dbReference type="RefSeq" id="WP_002993631.1">
    <property type="nucleotide sequence ID" value="NZ_CP068082.1"/>
</dbReference>
<dbReference type="NCBIfam" id="TIGR04560">
    <property type="entry name" value="ribo_THX"/>
    <property type="match status" value="1"/>
</dbReference>
<dbReference type="AlphaFoldDB" id="A0A380CKL5"/>
<evidence type="ECO:0000256" key="4">
    <source>
        <dbReference type="SAM" id="MobiDB-lite"/>
    </source>
</evidence>
<feature type="region of interest" description="Disordered" evidence="4">
    <location>
        <begin position="1"/>
        <end position="25"/>
    </location>
</feature>
<feature type="compositionally biased region" description="Basic residues" evidence="4">
    <location>
        <begin position="1"/>
        <end position="12"/>
    </location>
</feature>
<name>A0A380CKL5_SPHSI</name>
<evidence type="ECO:0000313" key="6">
    <source>
        <dbReference type="Proteomes" id="UP000254893"/>
    </source>
</evidence>
<organism evidence="5 6">
    <name type="scientific">Sphingobacterium spiritivorum</name>
    <name type="common">Flavobacterium spiritivorum</name>
    <dbReference type="NCBI Taxonomy" id="258"/>
    <lineage>
        <taxon>Bacteria</taxon>
        <taxon>Pseudomonadati</taxon>
        <taxon>Bacteroidota</taxon>
        <taxon>Sphingobacteriia</taxon>
        <taxon>Sphingobacteriales</taxon>
        <taxon>Sphingobacteriaceae</taxon>
        <taxon>Sphingobacterium</taxon>
    </lineage>
</organism>
<gene>
    <name evidence="5" type="ORF">NCTC11388_03275</name>
</gene>
<evidence type="ECO:0000256" key="1">
    <source>
        <dbReference type="ARBA" id="ARBA00010834"/>
    </source>
</evidence>
<dbReference type="InterPro" id="IPR030826">
    <property type="entry name" value="Ribosomal_bTHX/bTHXc/bTHXm"/>
</dbReference>
<evidence type="ECO:0000256" key="3">
    <source>
        <dbReference type="ARBA" id="ARBA00023274"/>
    </source>
</evidence>
<comment type="similarity">
    <text evidence="1">Belongs to the bacterial ribosomal protein bTHX family.</text>
</comment>
<sequence length="51" mass="5420">MGKGDKKSRKGKIIMGSYGKKRPRGFQAKAVVPEATDTGKAAVKKKGKETA</sequence>
<dbReference type="GO" id="GO:1990904">
    <property type="term" value="C:ribonucleoprotein complex"/>
    <property type="evidence" value="ECO:0007669"/>
    <property type="project" value="UniProtKB-KW"/>
</dbReference>
<dbReference type="GeneID" id="95427572"/>
<evidence type="ECO:0000256" key="2">
    <source>
        <dbReference type="ARBA" id="ARBA00022980"/>
    </source>
</evidence>
<dbReference type="EMBL" id="UGYW01000002">
    <property type="protein sequence ID" value="SUJ22914.1"/>
    <property type="molecule type" value="Genomic_DNA"/>
</dbReference>
<dbReference type="InterPro" id="IPR031414">
    <property type="entry name" value="Ribosomal_bTHX"/>
</dbReference>
<accession>A0A380CKL5</accession>
<dbReference type="Proteomes" id="UP000254893">
    <property type="component" value="Unassembled WGS sequence"/>
</dbReference>
<proteinExistence type="inferred from homology"/>